<dbReference type="Gene3D" id="1.10.540.10">
    <property type="entry name" value="Acyl-CoA dehydrogenase/oxidase, N-terminal domain"/>
    <property type="match status" value="1"/>
</dbReference>
<accession>A0A1R2ATK2</accession>
<dbReference type="GO" id="GO:0050660">
    <property type="term" value="F:flavin adenine dinucleotide binding"/>
    <property type="evidence" value="ECO:0007669"/>
    <property type="project" value="InterPro"/>
</dbReference>
<dbReference type="InterPro" id="IPR037069">
    <property type="entry name" value="AcylCoA_DH/ox_N_sf"/>
</dbReference>
<dbReference type="Pfam" id="PF00441">
    <property type="entry name" value="Acyl-CoA_dh_1"/>
    <property type="match status" value="1"/>
</dbReference>
<dbReference type="Gene3D" id="1.20.140.10">
    <property type="entry name" value="Butyryl-CoA Dehydrogenase, subunit A, domain 3"/>
    <property type="match status" value="1"/>
</dbReference>
<organism evidence="11 12">
    <name type="scientific">Stentor coeruleus</name>
    <dbReference type="NCBI Taxonomy" id="5963"/>
    <lineage>
        <taxon>Eukaryota</taxon>
        <taxon>Sar</taxon>
        <taxon>Alveolata</taxon>
        <taxon>Ciliophora</taxon>
        <taxon>Postciliodesmatophora</taxon>
        <taxon>Heterotrichea</taxon>
        <taxon>Heterotrichida</taxon>
        <taxon>Stentoridae</taxon>
        <taxon>Stentor</taxon>
    </lineage>
</organism>
<sequence length="394" mass="43128">MFKYGILRRISSGFLSEDQVHLKELINKFAQQHIAPIASEIDRNNLCDYKSLWPKLGDLGFLGITVPSEYGGSSLGYLDHIICTEEISRASGSIALSYIAHSNLCINQIVLHANHAQKSKYLPSLCSGEKIGALAMSEHNSGSDVTSMSTKAIKVDGGYSLTGTKMWITNGPYADIFVVYAKTDPKHGKKGITAFIVEKSFPGVKIGKKIDKIGMRGSGTSEIIFEKVFIPEENVVGEINQGVYILMKGLNFERLILAAGPVGLMQYALDIAVPYVTERKQFGTRICDFQLIQGKLADMYTRLSASRNYLYMMGKLADQGKITNRDCASVVMFASEAATQVGLDAIQCLGGNGYTNDYPVGRILRDAKLYEIGGGTTEIRKTIIAKDLIKGHTH</sequence>
<evidence type="ECO:0000256" key="7">
    <source>
        <dbReference type="RuleBase" id="RU362125"/>
    </source>
</evidence>
<dbReference type="EMBL" id="MPUH01001437">
    <property type="protein sequence ID" value="OMJ67785.1"/>
    <property type="molecule type" value="Genomic_DNA"/>
</dbReference>
<dbReference type="InterPro" id="IPR013786">
    <property type="entry name" value="AcylCoA_DH/ox_N"/>
</dbReference>
<name>A0A1R2ATK2_9CILI</name>
<dbReference type="PROSITE" id="PS00072">
    <property type="entry name" value="ACYL_COA_DH_1"/>
    <property type="match status" value="1"/>
</dbReference>
<evidence type="ECO:0000259" key="8">
    <source>
        <dbReference type="Pfam" id="PF00441"/>
    </source>
</evidence>
<evidence type="ECO:0000256" key="4">
    <source>
        <dbReference type="ARBA" id="ARBA00022827"/>
    </source>
</evidence>
<comment type="caution">
    <text evidence="11">The sequence shown here is derived from an EMBL/GenBank/DDBJ whole genome shotgun (WGS) entry which is preliminary data.</text>
</comment>
<dbReference type="SUPFAM" id="SSF56645">
    <property type="entry name" value="Acyl-CoA dehydrogenase NM domain-like"/>
    <property type="match status" value="1"/>
</dbReference>
<dbReference type="AlphaFoldDB" id="A0A1R2ATK2"/>
<gene>
    <name evidence="11" type="ORF">SteCoe_34962</name>
</gene>
<evidence type="ECO:0000259" key="9">
    <source>
        <dbReference type="Pfam" id="PF02770"/>
    </source>
</evidence>
<dbReference type="PANTHER" id="PTHR43884:SF12">
    <property type="entry name" value="ISOVALERYL-COA DEHYDROGENASE, MITOCHONDRIAL-RELATED"/>
    <property type="match status" value="1"/>
</dbReference>
<evidence type="ECO:0000256" key="5">
    <source>
        <dbReference type="ARBA" id="ARBA00023002"/>
    </source>
</evidence>
<comment type="catalytic activity">
    <reaction evidence="6">
        <text>(2S)-2-methylbutanoyl-CoA + oxidized [electron-transfer flavoprotein] + H(+) = (2E)-2-methylbut-2-enoyl-CoA + reduced [electron-transfer flavoprotein]</text>
        <dbReference type="Rhea" id="RHEA:48256"/>
        <dbReference type="Rhea" id="RHEA-COMP:10685"/>
        <dbReference type="Rhea" id="RHEA-COMP:10686"/>
        <dbReference type="ChEBI" id="CHEBI:15378"/>
        <dbReference type="ChEBI" id="CHEBI:57337"/>
        <dbReference type="ChEBI" id="CHEBI:57692"/>
        <dbReference type="ChEBI" id="CHEBI:58307"/>
        <dbReference type="ChEBI" id="CHEBI:88166"/>
    </reaction>
    <physiologicalReaction direction="left-to-right" evidence="6">
        <dbReference type="Rhea" id="RHEA:48257"/>
    </physiologicalReaction>
</comment>
<comment type="similarity">
    <text evidence="2 7">Belongs to the acyl-CoA dehydrogenase family.</text>
</comment>
<dbReference type="PROSITE" id="PS00073">
    <property type="entry name" value="ACYL_COA_DH_2"/>
    <property type="match status" value="1"/>
</dbReference>
<dbReference type="InterPro" id="IPR036250">
    <property type="entry name" value="AcylCo_DH-like_C"/>
</dbReference>
<dbReference type="FunFam" id="2.40.110.10:FF:000011">
    <property type="entry name" value="Acyl-CoA dehydrogenase FadE34"/>
    <property type="match status" value="1"/>
</dbReference>
<feature type="domain" description="Acyl-CoA oxidase/dehydrogenase middle" evidence="9">
    <location>
        <begin position="133"/>
        <end position="228"/>
    </location>
</feature>
<keyword evidence="12" id="KW-1185">Reference proteome</keyword>
<feature type="domain" description="Acyl-CoA dehydrogenase/oxidase N-terminal" evidence="10">
    <location>
        <begin position="16"/>
        <end position="129"/>
    </location>
</feature>
<protein>
    <recommendedName>
        <fullName evidence="13">Isovaleryl-CoA dehydrogenase</fullName>
    </recommendedName>
</protein>
<evidence type="ECO:0000256" key="6">
    <source>
        <dbReference type="ARBA" id="ARBA00049552"/>
    </source>
</evidence>
<dbReference type="GO" id="GO:0006552">
    <property type="term" value="P:L-leucine catabolic process"/>
    <property type="evidence" value="ECO:0007669"/>
    <property type="project" value="TreeGrafter"/>
</dbReference>
<dbReference type="FunFam" id="1.20.140.10:FF:000001">
    <property type="entry name" value="Acyl-CoA dehydrogenase"/>
    <property type="match status" value="1"/>
</dbReference>
<dbReference type="OrthoDB" id="9988775at2759"/>
<evidence type="ECO:0000256" key="2">
    <source>
        <dbReference type="ARBA" id="ARBA00009347"/>
    </source>
</evidence>
<dbReference type="InterPro" id="IPR006091">
    <property type="entry name" value="Acyl-CoA_Oxase/DH_mid-dom"/>
</dbReference>
<reference evidence="11 12" key="1">
    <citation type="submission" date="2016-11" db="EMBL/GenBank/DDBJ databases">
        <title>The macronuclear genome of Stentor coeruleus: a giant cell with tiny introns.</title>
        <authorList>
            <person name="Slabodnick M."/>
            <person name="Ruby J.G."/>
            <person name="Reiff S.B."/>
            <person name="Swart E.C."/>
            <person name="Gosai S."/>
            <person name="Prabakaran S."/>
            <person name="Witkowska E."/>
            <person name="Larue G.E."/>
            <person name="Fisher S."/>
            <person name="Freeman R.M."/>
            <person name="Gunawardena J."/>
            <person name="Chu W."/>
            <person name="Stover N.A."/>
            <person name="Gregory B.D."/>
            <person name="Nowacki M."/>
            <person name="Derisi J."/>
            <person name="Roy S.W."/>
            <person name="Marshall W.F."/>
            <person name="Sood P."/>
        </authorList>
    </citation>
    <scope>NUCLEOTIDE SEQUENCE [LARGE SCALE GENOMIC DNA]</scope>
    <source>
        <strain evidence="11">WM001</strain>
    </source>
</reference>
<keyword evidence="4 7" id="KW-0274">FAD</keyword>
<dbReference type="FunFam" id="1.10.540.10:FF:000007">
    <property type="entry name" value="Isovaleryl-CoA dehydrogenase, mitochondrial"/>
    <property type="match status" value="1"/>
</dbReference>
<dbReference type="InterPro" id="IPR009075">
    <property type="entry name" value="AcylCo_DH/oxidase_C"/>
</dbReference>
<dbReference type="PANTHER" id="PTHR43884">
    <property type="entry name" value="ACYL-COA DEHYDROGENASE"/>
    <property type="match status" value="1"/>
</dbReference>
<comment type="cofactor">
    <cofactor evidence="1 7">
        <name>FAD</name>
        <dbReference type="ChEBI" id="CHEBI:57692"/>
    </cofactor>
</comment>
<evidence type="ECO:0000256" key="1">
    <source>
        <dbReference type="ARBA" id="ARBA00001974"/>
    </source>
</evidence>
<dbReference type="Gene3D" id="2.40.110.10">
    <property type="entry name" value="Butyryl-CoA Dehydrogenase, subunit A, domain 2"/>
    <property type="match status" value="1"/>
</dbReference>
<keyword evidence="3 7" id="KW-0285">Flavoprotein</keyword>
<dbReference type="Pfam" id="PF02771">
    <property type="entry name" value="Acyl-CoA_dh_N"/>
    <property type="match status" value="1"/>
</dbReference>
<keyword evidence="5 7" id="KW-0560">Oxidoreductase</keyword>
<dbReference type="InterPro" id="IPR046373">
    <property type="entry name" value="Acyl-CoA_Oxase/DH_mid-dom_sf"/>
</dbReference>
<dbReference type="GO" id="GO:0008470">
    <property type="term" value="F:3-methylbutanoyl-CoA dehydrogenase activity"/>
    <property type="evidence" value="ECO:0007669"/>
    <property type="project" value="TreeGrafter"/>
</dbReference>
<evidence type="ECO:0000313" key="11">
    <source>
        <dbReference type="EMBL" id="OMJ67785.1"/>
    </source>
</evidence>
<evidence type="ECO:0000256" key="3">
    <source>
        <dbReference type="ARBA" id="ARBA00022630"/>
    </source>
</evidence>
<dbReference type="SUPFAM" id="SSF47203">
    <property type="entry name" value="Acyl-CoA dehydrogenase C-terminal domain-like"/>
    <property type="match status" value="1"/>
</dbReference>
<evidence type="ECO:0008006" key="13">
    <source>
        <dbReference type="Google" id="ProtNLM"/>
    </source>
</evidence>
<proteinExistence type="inferred from homology"/>
<dbReference type="Proteomes" id="UP000187209">
    <property type="component" value="Unassembled WGS sequence"/>
</dbReference>
<evidence type="ECO:0000313" key="12">
    <source>
        <dbReference type="Proteomes" id="UP000187209"/>
    </source>
</evidence>
<dbReference type="InterPro" id="IPR006089">
    <property type="entry name" value="Acyl-CoA_DH_CS"/>
</dbReference>
<feature type="domain" description="Acyl-CoA dehydrogenase/oxidase C-terminal" evidence="8">
    <location>
        <begin position="240"/>
        <end position="388"/>
    </location>
</feature>
<dbReference type="InterPro" id="IPR009100">
    <property type="entry name" value="AcylCoA_DH/oxidase_NM_dom_sf"/>
</dbReference>
<evidence type="ECO:0000259" key="10">
    <source>
        <dbReference type="Pfam" id="PF02771"/>
    </source>
</evidence>
<dbReference type="Pfam" id="PF02770">
    <property type="entry name" value="Acyl-CoA_dh_M"/>
    <property type="match status" value="1"/>
</dbReference>